<sequence length="359" mass="40892">MVINVTKSFLPPFEEYQNKIKGIWENTWLTNNGPLVRELEDKLKDYLGVKNLLYVTNGTIALQIAIKALDLKGEIITTPFSYCATTTSILWENVKPVFVDIEADTYNIDANLIEQAITDKTSAILATHVYGRPCDVEKIEKIAQKHNLKVIYDGAHCFGATYHGKSVLSFGDIATCSFHATKVFHTIEGGCIICKDDELLTKLAHYRSFGHKNDDYFMIGINAKNSEFHAAMGLCNLPRVADIIEKRKIISERYDSLLDWSKLKQPKQDIEGFEYNYAYYPVMLSSEQKLLEVTEALKKEHILPRRYFYPSLNQLPYLGFYNPCPVSEEMSVAALSLPLYYDLDLKDVEKISRIVNATL</sequence>
<feature type="active site" description="Proton acceptor" evidence="3">
    <location>
        <position position="182"/>
    </location>
</feature>
<dbReference type="InterPro" id="IPR015421">
    <property type="entry name" value="PyrdxlP-dep_Trfase_major"/>
</dbReference>
<dbReference type="PANTHER" id="PTHR30244:SF9">
    <property type="entry name" value="PROTEIN RV3402C"/>
    <property type="match status" value="1"/>
</dbReference>
<dbReference type="Pfam" id="PF01041">
    <property type="entry name" value="DegT_DnrJ_EryC1"/>
    <property type="match status" value="1"/>
</dbReference>
<protein>
    <submittedName>
        <fullName evidence="6">DegT/DnrJ/EryC1/StrS family aminotransferase</fullName>
    </submittedName>
</protein>
<keyword evidence="6" id="KW-0032">Aminotransferase</keyword>
<evidence type="ECO:0000256" key="1">
    <source>
        <dbReference type="ARBA" id="ARBA00022898"/>
    </source>
</evidence>
<dbReference type="InterPro" id="IPR000653">
    <property type="entry name" value="DegT/StrS_aminotransferase"/>
</dbReference>
<dbReference type="AlphaFoldDB" id="A0A4Q5M1Z4"/>
<dbReference type="PIRSF" id="PIRSF000390">
    <property type="entry name" value="PLP_StrS"/>
    <property type="match status" value="1"/>
</dbReference>
<reference evidence="6 7" key="1">
    <citation type="submission" date="2019-02" db="EMBL/GenBank/DDBJ databases">
        <title>Bacterial novel species Emticicia sp. 17J42-9 isolated from soil.</title>
        <authorList>
            <person name="Jung H.-Y."/>
        </authorList>
    </citation>
    <scope>NUCLEOTIDE SEQUENCE [LARGE SCALE GENOMIC DNA]</scope>
    <source>
        <strain evidence="6 7">17J42-9</strain>
    </source>
</reference>
<comment type="similarity">
    <text evidence="2 5">Belongs to the DegT/DnrJ/EryC1 family.</text>
</comment>
<evidence type="ECO:0000256" key="3">
    <source>
        <dbReference type="PIRSR" id="PIRSR000390-1"/>
    </source>
</evidence>
<dbReference type="InterPro" id="IPR015424">
    <property type="entry name" value="PyrdxlP-dep_Trfase"/>
</dbReference>
<dbReference type="PANTHER" id="PTHR30244">
    <property type="entry name" value="TRANSAMINASE"/>
    <property type="match status" value="1"/>
</dbReference>
<dbReference type="GO" id="GO:0030170">
    <property type="term" value="F:pyridoxal phosphate binding"/>
    <property type="evidence" value="ECO:0007669"/>
    <property type="project" value="TreeGrafter"/>
</dbReference>
<evidence type="ECO:0000313" key="6">
    <source>
        <dbReference type="EMBL" id="RYU96252.1"/>
    </source>
</evidence>
<proteinExistence type="inferred from homology"/>
<dbReference type="GO" id="GO:0000271">
    <property type="term" value="P:polysaccharide biosynthetic process"/>
    <property type="evidence" value="ECO:0007669"/>
    <property type="project" value="TreeGrafter"/>
</dbReference>
<organism evidence="6 7">
    <name type="scientific">Emticicia agri</name>
    <dbReference type="NCBI Taxonomy" id="2492393"/>
    <lineage>
        <taxon>Bacteria</taxon>
        <taxon>Pseudomonadati</taxon>
        <taxon>Bacteroidota</taxon>
        <taxon>Cytophagia</taxon>
        <taxon>Cytophagales</taxon>
        <taxon>Leadbetterellaceae</taxon>
        <taxon>Emticicia</taxon>
    </lineage>
</organism>
<dbReference type="EMBL" id="SEWF01000009">
    <property type="protein sequence ID" value="RYU96252.1"/>
    <property type="molecule type" value="Genomic_DNA"/>
</dbReference>
<dbReference type="Proteomes" id="UP000293162">
    <property type="component" value="Unassembled WGS sequence"/>
</dbReference>
<evidence type="ECO:0000256" key="2">
    <source>
        <dbReference type="ARBA" id="ARBA00037999"/>
    </source>
</evidence>
<keyword evidence="7" id="KW-1185">Reference proteome</keyword>
<dbReference type="OrthoDB" id="9810913at2"/>
<feature type="modified residue" description="N6-(pyridoxal phosphate)lysine" evidence="4">
    <location>
        <position position="182"/>
    </location>
</feature>
<evidence type="ECO:0000256" key="4">
    <source>
        <dbReference type="PIRSR" id="PIRSR000390-2"/>
    </source>
</evidence>
<evidence type="ECO:0000256" key="5">
    <source>
        <dbReference type="RuleBase" id="RU004508"/>
    </source>
</evidence>
<keyword evidence="6" id="KW-0808">Transferase</keyword>
<name>A0A4Q5M1Z4_9BACT</name>
<accession>A0A4Q5M1Z4</accession>
<dbReference type="CDD" id="cd00616">
    <property type="entry name" value="AHBA_syn"/>
    <property type="match status" value="1"/>
</dbReference>
<comment type="caution">
    <text evidence="6">The sequence shown here is derived from an EMBL/GenBank/DDBJ whole genome shotgun (WGS) entry which is preliminary data.</text>
</comment>
<dbReference type="SUPFAM" id="SSF53383">
    <property type="entry name" value="PLP-dependent transferases"/>
    <property type="match status" value="1"/>
</dbReference>
<dbReference type="GO" id="GO:0008483">
    <property type="term" value="F:transaminase activity"/>
    <property type="evidence" value="ECO:0007669"/>
    <property type="project" value="UniProtKB-KW"/>
</dbReference>
<dbReference type="Gene3D" id="3.40.640.10">
    <property type="entry name" value="Type I PLP-dependent aspartate aminotransferase-like (Major domain)"/>
    <property type="match status" value="1"/>
</dbReference>
<gene>
    <name evidence="6" type="ORF">EWM59_08085</name>
</gene>
<keyword evidence="1 4" id="KW-0663">Pyridoxal phosphate</keyword>
<evidence type="ECO:0000313" key="7">
    <source>
        <dbReference type="Proteomes" id="UP000293162"/>
    </source>
</evidence>